<evidence type="ECO:0000256" key="2">
    <source>
        <dbReference type="ARBA" id="ARBA00004496"/>
    </source>
</evidence>
<feature type="domain" description="G-patch" evidence="10">
    <location>
        <begin position="651"/>
        <end position="698"/>
    </location>
</feature>
<keyword evidence="7" id="KW-0508">mRNA splicing</keyword>
<evidence type="ECO:0000256" key="6">
    <source>
        <dbReference type="ARBA" id="ARBA00022664"/>
    </source>
</evidence>
<dbReference type="OrthoDB" id="21470at2759"/>
<dbReference type="AlphaFoldDB" id="A0A109UXN8"/>
<sequence>MAKRHKHYESRGSRRGRGRDRGRHRRPAGKRAENNGRNDDRRGMLLVGGGDLMNPNLIEDYYFGNGSTKSLWKKDSMRMGGLRRGMYGAGNKDDNNNLGPARKNPISFIKAKETYDPSQNMIQLLGRKDTSSAETVPEMSDSSEEIDNIESEDEDEEDEEDEEETEVIHKIDNEETDIALPSETARYKLSEITDEMLYFVDEEGDELEQVKEVRVKETRPSTKGVDFNPILTVGKTEIHLNDSDNGTVYVENPERHKAYQKYIQNVMHRIENGNDDSDDESGTQGSDLSSILNYDVDGSFEGFFDDEESLRPQSLSNNIGNLSLAELASESGSDLESDNESSESGDPKFGFLEEDYLVDTSQIKVSNIRLGATENSYYVSCLPFFGNDDYTWISHDLMLEVIDEIGLAEHRIEAYLRYIKNGLIPKEEKKEDLGEGLDDLVAYSLKYESSRNQDFENKSLQYTGRGKKKQVIIDDDLELDESMKEMIEEKVTVRAANKADKRNFKEKYINEENQNSTDLFKKYPYGFHIENIVDEFQNFLYSTRSTMEFPPLDPHGRRTLQNLATGFELKSKQVGQGNKVHILIQKRSRSKPNYDYINKIRRQRRVFMRVDTKAARLENEKYTMGNIAVAKGKFHVKEGEVVGEDAPEIAHDNVGRRLLEKLGWIRGEGLGVLGNKGISEPLMAKVKNSRSGLRHSES</sequence>
<name>A0A109UXN8_9SACH</name>
<dbReference type="GO" id="GO:0003676">
    <property type="term" value="F:nucleic acid binding"/>
    <property type="evidence" value="ECO:0007669"/>
    <property type="project" value="UniProtKB-UniRule"/>
</dbReference>
<dbReference type="EMBL" id="CP014242">
    <property type="protein sequence ID" value="AMD19443.1"/>
    <property type="molecule type" value="Genomic_DNA"/>
</dbReference>
<feature type="compositionally biased region" description="Basic and acidic residues" evidence="9">
    <location>
        <begin position="30"/>
        <end position="43"/>
    </location>
</feature>
<dbReference type="GO" id="GO:0005634">
    <property type="term" value="C:nucleus"/>
    <property type="evidence" value="ECO:0007669"/>
    <property type="project" value="UniProtKB-SubCell"/>
</dbReference>
<evidence type="ECO:0000256" key="3">
    <source>
        <dbReference type="ARBA" id="ARBA00010306"/>
    </source>
</evidence>
<dbReference type="CDD" id="cd02646">
    <property type="entry name" value="R3H_G-patch"/>
    <property type="match status" value="1"/>
</dbReference>
<dbReference type="GeneID" id="28721744"/>
<dbReference type="GO" id="GO:0008380">
    <property type="term" value="P:RNA splicing"/>
    <property type="evidence" value="ECO:0007669"/>
    <property type="project" value="UniProtKB-KW"/>
</dbReference>
<dbReference type="Gene3D" id="3.30.1370.50">
    <property type="entry name" value="R3H-like domain"/>
    <property type="match status" value="1"/>
</dbReference>
<accession>A0A109UXN8</accession>
<dbReference type="Proteomes" id="UP000243052">
    <property type="component" value="Chromosome ii"/>
</dbReference>
<dbReference type="Pfam" id="PF01424">
    <property type="entry name" value="R3H"/>
    <property type="match status" value="1"/>
</dbReference>
<evidence type="ECO:0000256" key="9">
    <source>
        <dbReference type="SAM" id="MobiDB-lite"/>
    </source>
</evidence>
<feature type="region of interest" description="Disordered" evidence="9">
    <location>
        <begin position="1"/>
        <end position="43"/>
    </location>
</feature>
<feature type="region of interest" description="Disordered" evidence="9">
    <location>
        <begin position="127"/>
        <end position="167"/>
    </location>
</feature>
<protein>
    <recommendedName>
        <fullName evidence="4">Protein SQS1</fullName>
    </recommendedName>
</protein>
<organism evidence="12 13">
    <name type="scientific">Eremothecium sinecaudum</name>
    <dbReference type="NCBI Taxonomy" id="45286"/>
    <lineage>
        <taxon>Eukaryota</taxon>
        <taxon>Fungi</taxon>
        <taxon>Dikarya</taxon>
        <taxon>Ascomycota</taxon>
        <taxon>Saccharomycotina</taxon>
        <taxon>Saccharomycetes</taxon>
        <taxon>Saccharomycetales</taxon>
        <taxon>Saccharomycetaceae</taxon>
        <taxon>Eremothecium</taxon>
    </lineage>
</organism>
<evidence type="ECO:0000256" key="5">
    <source>
        <dbReference type="ARBA" id="ARBA00022490"/>
    </source>
</evidence>
<evidence type="ECO:0000256" key="8">
    <source>
        <dbReference type="ARBA" id="ARBA00023242"/>
    </source>
</evidence>
<dbReference type="RefSeq" id="XP_017986439.1">
    <property type="nucleotide sequence ID" value="XM_018130950.1"/>
</dbReference>
<evidence type="ECO:0000256" key="7">
    <source>
        <dbReference type="ARBA" id="ARBA00023187"/>
    </source>
</evidence>
<feature type="compositionally biased region" description="Basic residues" evidence="9">
    <location>
        <begin position="1"/>
        <end position="29"/>
    </location>
</feature>
<dbReference type="InterPro" id="IPR051189">
    <property type="entry name" value="Splicing_assoc_domain"/>
</dbReference>
<feature type="domain" description="R3H" evidence="11">
    <location>
        <begin position="526"/>
        <end position="588"/>
    </location>
</feature>
<dbReference type="InterPro" id="IPR000467">
    <property type="entry name" value="G_patch_dom"/>
</dbReference>
<evidence type="ECO:0000259" key="11">
    <source>
        <dbReference type="PROSITE" id="PS51061"/>
    </source>
</evidence>
<feature type="compositionally biased region" description="Acidic residues" evidence="9">
    <location>
        <begin position="141"/>
        <end position="165"/>
    </location>
</feature>
<dbReference type="SUPFAM" id="SSF82708">
    <property type="entry name" value="R3H domain"/>
    <property type="match status" value="1"/>
</dbReference>
<comment type="similarity">
    <text evidence="3">Belongs to the SQS1 family.</text>
</comment>
<dbReference type="InterPro" id="IPR034082">
    <property type="entry name" value="R3H_G-patch"/>
</dbReference>
<evidence type="ECO:0000256" key="4">
    <source>
        <dbReference type="ARBA" id="ARBA00018964"/>
    </source>
</evidence>
<dbReference type="InterPro" id="IPR001374">
    <property type="entry name" value="R3H_dom"/>
</dbReference>
<evidence type="ECO:0000256" key="1">
    <source>
        <dbReference type="ARBA" id="ARBA00004123"/>
    </source>
</evidence>
<keyword evidence="6" id="KW-0507">mRNA processing</keyword>
<keyword evidence="13" id="KW-1185">Reference proteome</keyword>
<evidence type="ECO:0000259" key="10">
    <source>
        <dbReference type="PROSITE" id="PS50174"/>
    </source>
</evidence>
<dbReference type="Pfam" id="PF01585">
    <property type="entry name" value="G-patch"/>
    <property type="match status" value="1"/>
</dbReference>
<dbReference type="STRING" id="45286.A0A109UXN8"/>
<proteinExistence type="inferred from homology"/>
<dbReference type="PROSITE" id="PS51061">
    <property type="entry name" value="R3H"/>
    <property type="match status" value="1"/>
</dbReference>
<reference evidence="12 13" key="1">
    <citation type="submission" date="2016-01" db="EMBL/GenBank/DDBJ databases">
        <title>Genome sequence of the yeast Holleya sinecauda.</title>
        <authorList>
            <person name="Dietrich F.S."/>
        </authorList>
    </citation>
    <scope>NUCLEOTIDE SEQUENCE [LARGE SCALE GENOMIC DNA]</scope>
    <source>
        <strain evidence="12 13">ATCC 58844</strain>
    </source>
</reference>
<gene>
    <name evidence="12" type="ORF">AW171_hschr21274</name>
</gene>
<dbReference type="InterPro" id="IPR036867">
    <property type="entry name" value="R3H_dom_sf"/>
</dbReference>
<keyword evidence="5" id="KW-0963">Cytoplasm</keyword>
<keyword evidence="8" id="KW-0539">Nucleus</keyword>
<dbReference type="GO" id="GO:0006397">
    <property type="term" value="P:mRNA processing"/>
    <property type="evidence" value="ECO:0007669"/>
    <property type="project" value="UniProtKB-KW"/>
</dbReference>
<dbReference type="PANTHER" id="PTHR14195">
    <property type="entry name" value="G PATCH DOMAIN CONTAINING PROTEIN 2"/>
    <property type="match status" value="1"/>
</dbReference>
<comment type="subcellular location">
    <subcellularLocation>
        <location evidence="2">Cytoplasm</location>
    </subcellularLocation>
    <subcellularLocation>
        <location evidence="1">Nucleus</location>
    </subcellularLocation>
</comment>
<dbReference type="PROSITE" id="PS50174">
    <property type="entry name" value="G_PATCH"/>
    <property type="match status" value="1"/>
</dbReference>
<evidence type="ECO:0000313" key="13">
    <source>
        <dbReference type="Proteomes" id="UP000243052"/>
    </source>
</evidence>
<evidence type="ECO:0000313" key="12">
    <source>
        <dbReference type="EMBL" id="AMD19443.1"/>
    </source>
</evidence>
<dbReference type="SMART" id="SM00443">
    <property type="entry name" value="G_patch"/>
    <property type="match status" value="1"/>
</dbReference>
<dbReference type="GO" id="GO:0005737">
    <property type="term" value="C:cytoplasm"/>
    <property type="evidence" value="ECO:0007669"/>
    <property type="project" value="UniProtKB-SubCell"/>
</dbReference>